<evidence type="ECO:0000313" key="1">
    <source>
        <dbReference type="EMBL" id="OXA60742.1"/>
    </source>
</evidence>
<reference evidence="1 2" key="1">
    <citation type="submission" date="2015-12" db="EMBL/GenBank/DDBJ databases">
        <title>The genome of Folsomia candida.</title>
        <authorList>
            <person name="Faddeeva A."/>
            <person name="Derks M.F."/>
            <person name="Anvar Y."/>
            <person name="Smit S."/>
            <person name="Van Straalen N."/>
            <person name="Roelofs D."/>
        </authorList>
    </citation>
    <scope>NUCLEOTIDE SEQUENCE [LARGE SCALE GENOMIC DNA]</scope>
    <source>
        <strain evidence="1 2">VU population</strain>
        <tissue evidence="1">Whole body</tissue>
    </source>
</reference>
<dbReference type="EMBL" id="LNIX01000002">
    <property type="protein sequence ID" value="OXA60742.1"/>
    <property type="molecule type" value="Genomic_DNA"/>
</dbReference>
<comment type="caution">
    <text evidence="1">The sequence shown here is derived from an EMBL/GenBank/DDBJ whole genome shotgun (WGS) entry which is preliminary data.</text>
</comment>
<feature type="non-terminal residue" evidence="1">
    <location>
        <position position="1"/>
    </location>
</feature>
<proteinExistence type="predicted"/>
<dbReference type="Proteomes" id="UP000198287">
    <property type="component" value="Unassembled WGS sequence"/>
</dbReference>
<name>A0A226ET06_FOLCA</name>
<accession>A0A226ET06</accession>
<dbReference type="AlphaFoldDB" id="A0A226ET06"/>
<evidence type="ECO:0000313" key="2">
    <source>
        <dbReference type="Proteomes" id="UP000198287"/>
    </source>
</evidence>
<organism evidence="1 2">
    <name type="scientific">Folsomia candida</name>
    <name type="common">Springtail</name>
    <dbReference type="NCBI Taxonomy" id="158441"/>
    <lineage>
        <taxon>Eukaryota</taxon>
        <taxon>Metazoa</taxon>
        <taxon>Ecdysozoa</taxon>
        <taxon>Arthropoda</taxon>
        <taxon>Hexapoda</taxon>
        <taxon>Collembola</taxon>
        <taxon>Entomobryomorpha</taxon>
        <taxon>Isotomoidea</taxon>
        <taxon>Isotomidae</taxon>
        <taxon>Proisotominae</taxon>
        <taxon>Folsomia</taxon>
    </lineage>
</organism>
<protein>
    <submittedName>
        <fullName evidence="1">Uncharacterized protein</fullName>
    </submittedName>
</protein>
<sequence length="387" mass="43359">KILFQRKVVKMKKDGNEWKFSGWSQRSQKCSLSPCISQCQVGKFCESHAPREILLLQDIGATPPILALLNPYPTATPYTDSKIRQKLGNCGIKKTRGGKEVIGGSEIRNQSVLLYEYVVKKRTDEEETFLKIIGRWPYQNDNNKVHDSVYLAVSLMVMIKGGATLLNSRILFFTGDAVWVKSFLNGNGVTFNKGEEVENVSVNPPGVSGEINRSLPYVYLGRNDNGEFYTGVQNQITQSVSGAKSPYHVLMKAETGMDHFEDDEDMTIFQSPIPKLLRNVVSHNQRSKFSTEKEEEFSKMEIAAKKYETLVHVALKIAEIVGQTYKGAFVKGVPKQMTHFNGAIDVVDLKAVYAFMFETSLVISEVSQLEKGLDEKVVINVINVVIN</sequence>
<keyword evidence="2" id="KW-1185">Reference proteome</keyword>
<gene>
    <name evidence="1" type="ORF">Fcan01_04593</name>
</gene>